<dbReference type="Gene3D" id="3.90.550.10">
    <property type="entry name" value="Spore Coat Polysaccharide Biosynthesis Protein SpsA, Chain A"/>
    <property type="match status" value="1"/>
</dbReference>
<dbReference type="SUPFAM" id="SSF56784">
    <property type="entry name" value="HAD-like"/>
    <property type="match status" value="1"/>
</dbReference>
<dbReference type="AlphaFoldDB" id="A0A6C0JYQ8"/>
<evidence type="ECO:0000256" key="2">
    <source>
        <dbReference type="ARBA" id="ARBA00022723"/>
    </source>
</evidence>
<dbReference type="SFLD" id="SFLDG01129">
    <property type="entry name" value="C1.5:_HAD__Beta-PGM__Phosphata"/>
    <property type="match status" value="1"/>
</dbReference>
<evidence type="ECO:0000256" key="3">
    <source>
        <dbReference type="ARBA" id="ARBA00022842"/>
    </source>
</evidence>
<dbReference type="InterPro" id="IPR023198">
    <property type="entry name" value="PGP-like_dom2"/>
</dbReference>
<keyword evidence="2" id="KW-0479">Metal-binding</keyword>
<comment type="cofactor">
    <cofactor evidence="1">
        <name>Mg(2+)</name>
        <dbReference type="ChEBI" id="CHEBI:18420"/>
    </cofactor>
</comment>
<evidence type="ECO:0000259" key="4">
    <source>
        <dbReference type="Pfam" id="PF00483"/>
    </source>
</evidence>
<dbReference type="GO" id="GO:0003824">
    <property type="term" value="F:catalytic activity"/>
    <property type="evidence" value="ECO:0007669"/>
    <property type="project" value="UniProtKB-ARBA"/>
</dbReference>
<dbReference type="InterPro" id="IPR036412">
    <property type="entry name" value="HAD-like_sf"/>
</dbReference>
<dbReference type="GO" id="GO:0046872">
    <property type="term" value="F:metal ion binding"/>
    <property type="evidence" value="ECO:0007669"/>
    <property type="project" value="UniProtKB-KW"/>
</dbReference>
<dbReference type="InterPro" id="IPR051600">
    <property type="entry name" value="Beta-PGM-like"/>
</dbReference>
<keyword evidence="3" id="KW-0460">Magnesium</keyword>
<dbReference type="EMBL" id="MN740699">
    <property type="protein sequence ID" value="QHU08904.1"/>
    <property type="molecule type" value="Genomic_DNA"/>
</dbReference>
<proteinExistence type="predicted"/>
<dbReference type="NCBIfam" id="TIGR01509">
    <property type="entry name" value="HAD-SF-IA-v3"/>
    <property type="match status" value="1"/>
</dbReference>
<dbReference type="PANTHER" id="PTHR46193:SF9">
    <property type="entry name" value="HALOACID DEHALOGENASE-LIKE HYDROLASE DOMAIN-CONTAINING PROTEIN SGPP"/>
    <property type="match status" value="1"/>
</dbReference>
<evidence type="ECO:0000256" key="1">
    <source>
        <dbReference type="ARBA" id="ARBA00001946"/>
    </source>
</evidence>
<dbReference type="InterPro" id="IPR029044">
    <property type="entry name" value="Nucleotide-diphossugar_trans"/>
</dbReference>
<dbReference type="Pfam" id="PF00483">
    <property type="entry name" value="NTP_transferase"/>
    <property type="match status" value="1"/>
</dbReference>
<protein>
    <recommendedName>
        <fullName evidence="4">Nucleotidyl transferase domain-containing protein</fullName>
    </recommendedName>
</protein>
<dbReference type="InterPro" id="IPR023214">
    <property type="entry name" value="HAD_sf"/>
</dbReference>
<organism evidence="5">
    <name type="scientific">viral metagenome</name>
    <dbReference type="NCBI Taxonomy" id="1070528"/>
    <lineage>
        <taxon>unclassified sequences</taxon>
        <taxon>metagenomes</taxon>
        <taxon>organismal metagenomes</taxon>
    </lineage>
</organism>
<dbReference type="InterPro" id="IPR041492">
    <property type="entry name" value="HAD_2"/>
</dbReference>
<dbReference type="Gene3D" id="3.40.50.1000">
    <property type="entry name" value="HAD superfamily/HAD-like"/>
    <property type="match status" value="1"/>
</dbReference>
<reference evidence="5" key="1">
    <citation type="journal article" date="2020" name="Nature">
        <title>Giant virus diversity and host interactions through global metagenomics.</title>
        <authorList>
            <person name="Schulz F."/>
            <person name="Roux S."/>
            <person name="Paez-Espino D."/>
            <person name="Jungbluth S."/>
            <person name="Walsh D.A."/>
            <person name="Denef V.J."/>
            <person name="McMahon K.D."/>
            <person name="Konstantinidis K.T."/>
            <person name="Eloe-Fadrosh E.A."/>
            <person name="Kyrpides N.C."/>
            <person name="Woyke T."/>
        </authorList>
    </citation>
    <scope>NUCLEOTIDE SEQUENCE</scope>
    <source>
        <strain evidence="5">GVMAG-S-1064190-84</strain>
    </source>
</reference>
<dbReference type="SUPFAM" id="SSF53448">
    <property type="entry name" value="Nucleotide-diphospho-sugar transferases"/>
    <property type="match status" value="1"/>
</dbReference>
<dbReference type="CDD" id="cd07505">
    <property type="entry name" value="HAD_BPGM-like"/>
    <property type="match status" value="1"/>
</dbReference>
<dbReference type="InterPro" id="IPR006439">
    <property type="entry name" value="HAD-SF_hydro_IA"/>
</dbReference>
<dbReference type="PANTHER" id="PTHR46193">
    <property type="entry name" value="6-PHOSPHOGLUCONATE PHOSPHATASE"/>
    <property type="match status" value="1"/>
</dbReference>
<feature type="domain" description="Nucleotidyl transferase" evidence="4">
    <location>
        <begin position="229"/>
        <end position="431"/>
    </location>
</feature>
<dbReference type="CDD" id="cd04183">
    <property type="entry name" value="GT2_BcE_like"/>
    <property type="match status" value="1"/>
</dbReference>
<accession>A0A6C0JYQ8</accession>
<dbReference type="PRINTS" id="PR00413">
    <property type="entry name" value="HADHALOGNASE"/>
</dbReference>
<name>A0A6C0JYQ8_9ZZZZ</name>
<dbReference type="InterPro" id="IPR005835">
    <property type="entry name" value="NTP_transferase_dom"/>
</dbReference>
<dbReference type="Pfam" id="PF13419">
    <property type="entry name" value="HAD_2"/>
    <property type="match status" value="1"/>
</dbReference>
<sequence>MNKLIIFDLDGVLVDSRDLHYFALNDALRLISNKYLITRDEHSSRYDGLNTYRKLELLTQDKGLDPKFYNEIWQNKQSATLELIKQLKSSLALQELLSKIKKNGYKIAVASNSIRDTVKFALLRLGIFEYIDYYVSNEDVKYAKPFPEMYWQCMTVLDCLPQNTIIIEDSHIGREGAINSGARLLAVENALEVSDKNFIFKLEKYMNTVNTSHNSLPWIDDSMNVLIPMAGAGSRFAQAGYTFPKPLIEVRGKPMIQMVVENLNIKANYIFIVQKEHYDTYNLKYLLNLIAPNCKIVEVDGVTEGAACTTLLAKQFIDNNEPLLIANSDQYIDWNANETMYSLTSDNIDGGMLTFTGSHPKWSYARLDESGYIEEVAEKRVISNIASVGVYYWRHGADYVKYAEQMIDKNIRVNNEFYVAPVINEAIADGKKFKIKNISAMWGTGTPEDLNYFLNNHGK</sequence>
<evidence type="ECO:0000313" key="5">
    <source>
        <dbReference type="EMBL" id="QHU08904.1"/>
    </source>
</evidence>
<dbReference type="SFLD" id="SFLDS00003">
    <property type="entry name" value="Haloacid_Dehalogenase"/>
    <property type="match status" value="1"/>
</dbReference>
<dbReference type="Gene3D" id="1.10.150.240">
    <property type="entry name" value="Putative phosphatase, domain 2"/>
    <property type="match status" value="1"/>
</dbReference>